<dbReference type="Proteomes" id="UP000789920">
    <property type="component" value="Unassembled WGS sequence"/>
</dbReference>
<accession>A0ACA9Q161</accession>
<feature type="non-terminal residue" evidence="1">
    <location>
        <position position="457"/>
    </location>
</feature>
<sequence>MNHDPIVTHSKANSNIDESSSDSLDSSSSNNLTEFEQDQDIKNLDNLTEFERNQEDESFDTEMYDNLSISHNNENSTENIPITYSNKQQSSHVWKFFIVLATKQRKCNHCKRIFSNKTATSTLDQHIQIQHIGLYNNFCQTALDHYRRPKPYPYNIQEKKIALLLKWIVVNLQAFRVVENLHFKQFIFDLDPRFQLPCWQALQNLIISKFELQRTLIKNFIFNLSYENWNLYHLLLDVFEIPSSHTGQIISNIILSLLNDIIKNTLANNFSNSLFQHIRCAAYIINIAVKKGLKLANRYLIKLRYFIKKIRKSALFIEDLKRITASFDHPFLRPIIDCSTRWNSSFLMIDRLFNHLNAFNSNYQDINAVVSKIREKLDEYWPIMQEASKIAAFFDLHFKQIVYSENSANEILASICANLPCIQFLQEYNRTSMLTTTSDLDELTRYWEIIAPPEETS</sequence>
<protein>
    <submittedName>
        <fullName evidence="1">21320_t:CDS:1</fullName>
    </submittedName>
</protein>
<name>A0ACA9Q161_9GLOM</name>
<dbReference type="EMBL" id="CAJVQC010025282">
    <property type="protein sequence ID" value="CAG8729420.1"/>
    <property type="molecule type" value="Genomic_DNA"/>
</dbReference>
<gene>
    <name evidence="1" type="ORF">RPERSI_LOCUS12003</name>
</gene>
<comment type="caution">
    <text evidence="1">The sequence shown here is derived from an EMBL/GenBank/DDBJ whole genome shotgun (WGS) entry which is preliminary data.</text>
</comment>
<organism evidence="1 2">
    <name type="scientific">Racocetra persica</name>
    <dbReference type="NCBI Taxonomy" id="160502"/>
    <lineage>
        <taxon>Eukaryota</taxon>
        <taxon>Fungi</taxon>
        <taxon>Fungi incertae sedis</taxon>
        <taxon>Mucoromycota</taxon>
        <taxon>Glomeromycotina</taxon>
        <taxon>Glomeromycetes</taxon>
        <taxon>Diversisporales</taxon>
        <taxon>Gigasporaceae</taxon>
        <taxon>Racocetra</taxon>
    </lineage>
</organism>
<reference evidence="1" key="1">
    <citation type="submission" date="2021-06" db="EMBL/GenBank/DDBJ databases">
        <authorList>
            <person name="Kallberg Y."/>
            <person name="Tangrot J."/>
            <person name="Rosling A."/>
        </authorList>
    </citation>
    <scope>NUCLEOTIDE SEQUENCE</scope>
    <source>
        <strain evidence="1">MA461A</strain>
    </source>
</reference>
<keyword evidence="2" id="KW-1185">Reference proteome</keyword>
<evidence type="ECO:0000313" key="2">
    <source>
        <dbReference type="Proteomes" id="UP000789920"/>
    </source>
</evidence>
<evidence type="ECO:0000313" key="1">
    <source>
        <dbReference type="EMBL" id="CAG8729420.1"/>
    </source>
</evidence>
<proteinExistence type="predicted"/>